<keyword evidence="1" id="KW-1133">Transmembrane helix</keyword>
<sequence>MLIFSGIVATPGETPAMQVARVFLQITGIGFGFYCLTAFGLLLAGVRMRATAGARRPHAREWP</sequence>
<evidence type="ECO:0000313" key="3">
    <source>
        <dbReference type="Proteomes" id="UP001049518"/>
    </source>
</evidence>
<accession>A0ABX8QYS6</accession>
<name>A0ABX8QYS6_9ACTN</name>
<keyword evidence="1" id="KW-0812">Transmembrane</keyword>
<feature type="transmembrane region" description="Helical" evidence="1">
    <location>
        <begin position="22"/>
        <end position="46"/>
    </location>
</feature>
<keyword evidence="1" id="KW-0472">Membrane</keyword>
<evidence type="ECO:0000256" key="1">
    <source>
        <dbReference type="SAM" id="Phobius"/>
    </source>
</evidence>
<dbReference type="RefSeq" id="WP_231329450.1">
    <property type="nucleotide sequence ID" value="NZ_CP059572.1"/>
</dbReference>
<gene>
    <name evidence="2" type="ORF">AGRA3207_004980</name>
</gene>
<reference evidence="2" key="1">
    <citation type="submission" date="2020-07" db="EMBL/GenBank/DDBJ databases">
        <authorList>
            <person name="Tarantini F.S."/>
            <person name="Hong K.W."/>
            <person name="Chan K.G."/>
        </authorList>
    </citation>
    <scope>NUCLEOTIDE SEQUENCE</scope>
    <source>
        <strain evidence="2">32-07</strain>
    </source>
</reference>
<dbReference type="Proteomes" id="UP001049518">
    <property type="component" value="Chromosome"/>
</dbReference>
<evidence type="ECO:0000313" key="2">
    <source>
        <dbReference type="EMBL" id="QXJ23778.1"/>
    </source>
</evidence>
<organism evidence="2 3">
    <name type="scientific">Actinomadura graeca</name>
    <dbReference type="NCBI Taxonomy" id="2750812"/>
    <lineage>
        <taxon>Bacteria</taxon>
        <taxon>Bacillati</taxon>
        <taxon>Actinomycetota</taxon>
        <taxon>Actinomycetes</taxon>
        <taxon>Streptosporangiales</taxon>
        <taxon>Thermomonosporaceae</taxon>
        <taxon>Actinomadura</taxon>
    </lineage>
</organism>
<keyword evidence="3" id="KW-1185">Reference proteome</keyword>
<protein>
    <submittedName>
        <fullName evidence="2">Uncharacterized protein</fullName>
    </submittedName>
</protein>
<proteinExistence type="predicted"/>
<dbReference type="EMBL" id="CP059572">
    <property type="protein sequence ID" value="QXJ23778.1"/>
    <property type="molecule type" value="Genomic_DNA"/>
</dbReference>